<dbReference type="GO" id="GO:0004851">
    <property type="term" value="F:uroporphyrin-III C-methyltransferase activity"/>
    <property type="evidence" value="ECO:0007669"/>
    <property type="project" value="UniProtKB-EC"/>
</dbReference>
<dbReference type="PROSITE" id="PS00840">
    <property type="entry name" value="SUMT_2"/>
    <property type="match status" value="1"/>
</dbReference>
<accession>A0A2P6TG46</accession>
<dbReference type="FunFam" id="3.30.950.10:FF:000001">
    <property type="entry name" value="Siroheme synthase"/>
    <property type="match status" value="1"/>
</dbReference>
<evidence type="ECO:0000313" key="10">
    <source>
        <dbReference type="Proteomes" id="UP000239899"/>
    </source>
</evidence>
<dbReference type="PROSITE" id="PS00839">
    <property type="entry name" value="SUMT_1"/>
    <property type="match status" value="1"/>
</dbReference>
<feature type="compositionally biased region" description="Pro residues" evidence="7">
    <location>
        <begin position="610"/>
        <end position="626"/>
    </location>
</feature>
<feature type="domain" description="Tetrapyrrole methylase" evidence="8">
    <location>
        <begin position="90"/>
        <end position="304"/>
    </location>
</feature>
<dbReference type="InterPro" id="IPR035996">
    <property type="entry name" value="4pyrrol_Methylase_sf"/>
</dbReference>
<reference evidence="9 10" key="1">
    <citation type="journal article" date="2018" name="Plant J.">
        <title>Genome sequences of Chlorella sorokiniana UTEX 1602 and Micractinium conductrix SAG 241.80: implications to maltose excretion by a green alga.</title>
        <authorList>
            <person name="Arriola M.B."/>
            <person name="Velmurugan N."/>
            <person name="Zhang Y."/>
            <person name="Plunkett M.H."/>
            <person name="Hondzo H."/>
            <person name="Barney B.M."/>
        </authorList>
    </citation>
    <scope>NUCLEOTIDE SEQUENCE [LARGE SCALE GENOMIC DNA]</scope>
    <source>
        <strain evidence="10">UTEX 1602</strain>
    </source>
</reference>
<evidence type="ECO:0000256" key="3">
    <source>
        <dbReference type="ARBA" id="ARBA00022679"/>
    </source>
</evidence>
<keyword evidence="4" id="KW-0949">S-adenosyl-L-methionine</keyword>
<comment type="similarity">
    <text evidence="6">Belongs to the precorrin methyltransferase family.</text>
</comment>
<dbReference type="STRING" id="3076.A0A2P6TG46"/>
<evidence type="ECO:0000313" key="9">
    <source>
        <dbReference type="EMBL" id="PRW33094.1"/>
    </source>
</evidence>
<feature type="compositionally biased region" description="Polar residues" evidence="7">
    <location>
        <begin position="667"/>
        <end position="677"/>
    </location>
</feature>
<dbReference type="Gene3D" id="3.30.950.10">
    <property type="entry name" value="Methyltransferase, Cobalt-precorrin-4 Transmethylase, Domain 2"/>
    <property type="match status" value="1"/>
</dbReference>
<dbReference type="InterPro" id="IPR006366">
    <property type="entry name" value="CobA/CysG_C"/>
</dbReference>
<dbReference type="EMBL" id="LHPG02000017">
    <property type="protein sequence ID" value="PRW33094.1"/>
    <property type="molecule type" value="Genomic_DNA"/>
</dbReference>
<dbReference type="EC" id="2.1.1.107" evidence="1"/>
<protein>
    <recommendedName>
        <fullName evidence="1">uroporphyrinogen-III C-methyltransferase</fullName>
        <ecNumber evidence="1">2.1.1.107</ecNumber>
    </recommendedName>
</protein>
<dbReference type="Gene3D" id="3.40.1010.10">
    <property type="entry name" value="Cobalt-precorrin-4 Transmethylase, Domain 1"/>
    <property type="match status" value="1"/>
</dbReference>
<keyword evidence="5" id="KW-0627">Porphyrin biosynthesis</keyword>
<keyword evidence="3 6" id="KW-0808">Transferase</keyword>
<dbReference type="NCBIfam" id="NF004790">
    <property type="entry name" value="PRK06136.1"/>
    <property type="match status" value="1"/>
</dbReference>
<feature type="region of interest" description="Disordered" evidence="7">
    <location>
        <begin position="609"/>
        <end position="731"/>
    </location>
</feature>
<dbReference type="FunFam" id="3.40.1010.10:FF:000001">
    <property type="entry name" value="Siroheme synthase"/>
    <property type="match status" value="1"/>
</dbReference>
<gene>
    <name evidence="9" type="ORF">C2E21_7908</name>
</gene>
<dbReference type="Pfam" id="PF00590">
    <property type="entry name" value="TP_methylase"/>
    <property type="match status" value="1"/>
</dbReference>
<dbReference type="InterPro" id="IPR003043">
    <property type="entry name" value="Uropor_MeTrfase_CS"/>
</dbReference>
<evidence type="ECO:0000256" key="1">
    <source>
        <dbReference type="ARBA" id="ARBA00012162"/>
    </source>
</evidence>
<feature type="compositionally biased region" description="Low complexity" evidence="7">
    <location>
        <begin position="681"/>
        <end position="731"/>
    </location>
</feature>
<keyword evidence="10" id="KW-1185">Reference proteome</keyword>
<evidence type="ECO:0000256" key="6">
    <source>
        <dbReference type="RuleBase" id="RU003960"/>
    </source>
</evidence>
<comment type="caution">
    <text evidence="9">The sequence shown here is derived from an EMBL/GenBank/DDBJ whole genome shotgun (WGS) entry which is preliminary data.</text>
</comment>
<dbReference type="PANTHER" id="PTHR45790:SF3">
    <property type="entry name" value="S-ADENOSYL-L-METHIONINE-DEPENDENT UROPORPHYRINOGEN III METHYLTRANSFERASE, CHLOROPLASTIC"/>
    <property type="match status" value="1"/>
</dbReference>
<dbReference type="InterPro" id="IPR000878">
    <property type="entry name" value="4pyrrol_Mease"/>
</dbReference>
<dbReference type="OrthoDB" id="508204at2759"/>
<dbReference type="InterPro" id="IPR014777">
    <property type="entry name" value="4pyrrole_Mease_sub1"/>
</dbReference>
<dbReference type="InterPro" id="IPR014776">
    <property type="entry name" value="4pyrrole_Mease_sub2"/>
</dbReference>
<dbReference type="NCBIfam" id="TIGR01469">
    <property type="entry name" value="cobA_cysG_Cterm"/>
    <property type="match status" value="1"/>
</dbReference>
<dbReference type="SUPFAM" id="SSF53790">
    <property type="entry name" value="Tetrapyrrole methylase"/>
    <property type="match status" value="1"/>
</dbReference>
<name>A0A2P6TG46_CHLSO</name>
<feature type="region of interest" description="Disordered" evidence="7">
    <location>
        <begin position="381"/>
        <end position="445"/>
    </location>
</feature>
<feature type="compositionally biased region" description="Low complexity" evidence="7">
    <location>
        <begin position="627"/>
        <end position="666"/>
    </location>
</feature>
<feature type="compositionally biased region" description="Low complexity" evidence="7">
    <location>
        <begin position="406"/>
        <end position="445"/>
    </location>
</feature>
<keyword evidence="2 6" id="KW-0489">Methyltransferase</keyword>
<dbReference type="GO" id="GO:0019354">
    <property type="term" value="P:siroheme biosynthetic process"/>
    <property type="evidence" value="ECO:0007669"/>
    <property type="project" value="InterPro"/>
</dbReference>
<evidence type="ECO:0000256" key="5">
    <source>
        <dbReference type="ARBA" id="ARBA00023244"/>
    </source>
</evidence>
<dbReference type="PANTHER" id="PTHR45790">
    <property type="entry name" value="SIROHEME SYNTHASE-RELATED"/>
    <property type="match status" value="1"/>
</dbReference>
<proteinExistence type="inferred from homology"/>
<sequence length="915" mass="93753">MAAYTTTVPVARPVRPMRRPALAGTGRRPQRLAPACSSAEARGPWYQPSAASPDDLLALLRERRLAAAAAAAGEGASPAAQQQQQQQLGTVHLVGTGPGDPGLLTLRAVQLMQTADVVLYDRLVSEDILQMVHPGALLVYVGKQRSFHTRTQDEIHELLLQFTGQGATVLRLKGGDPYVFGRGGEEVQYLEARGVRVKVVPGITAASGISAELGIPLTHRGLATSVRFLTGHSREGGESELDGTVAASGADPHTTLVVYMGLSTLPTLTAQLAAAGLSLDTPAVAVERGTTPEQRAVYAPLGALQAAVGEAALVSPTLIVIGQVVSLAPGWQRFQATGQSLDAPGTSYAGGSSSAMVSSRLPLLALVLLLAVGSACGQATAADSSVRMPGGRRSMGRQLNQRAGGAQQQQQQQPQPQPVPAATAANATQQQQPAAAVNATQPAQQQPVQQQQQQLVGCLNPANPQCDGQCETCQPNGQCAPRQGACGAGLNRWWAGTCQAGRCVATGCNNPANKQCDGQCQACAASGQCVAKPGPCKAGPQQLWAGICSAGTCQAIGCNNPAAIGEDRCDSQCETCLATGACQPKSGDCALSSTRGLVKGKCMAGMCQPLPSPPPAKPVQQPPPPQQQQQPAAAQPAQQKQKPAANATQPAQQQQQKPAQQPAKPAGNTTQPAQQQPAKLAVNATQPAKAAANATQPSKPAVNATQPAQQQQAKPAANTKQPAPQQTKPVAAMAAAKAGAAAAATTAQPAAATAAAVEAMPAAAPSPPVKPVAVAAAAADEAAVPQFVPYDVGVTNAAAPSSRFVVLTWAVSASWSQQLLGFKVQLEQEEAAAGSFTAVPGWDGTVVQTRLDASRPQLPAGLKQRTIVTETASNTHYRLTIRVDSPSAGPRVRVQIQSALADGSFSTPMVITSAS</sequence>
<dbReference type="AlphaFoldDB" id="A0A2P6TG46"/>
<dbReference type="InterPro" id="IPR050161">
    <property type="entry name" value="Siro_Cobalamin_biosynth"/>
</dbReference>
<organism evidence="9 10">
    <name type="scientific">Chlorella sorokiniana</name>
    <name type="common">Freshwater green alga</name>
    <dbReference type="NCBI Taxonomy" id="3076"/>
    <lineage>
        <taxon>Eukaryota</taxon>
        <taxon>Viridiplantae</taxon>
        <taxon>Chlorophyta</taxon>
        <taxon>core chlorophytes</taxon>
        <taxon>Trebouxiophyceae</taxon>
        <taxon>Chlorellales</taxon>
        <taxon>Chlorellaceae</taxon>
        <taxon>Chlorella clade</taxon>
        <taxon>Chlorella</taxon>
    </lineage>
</organism>
<evidence type="ECO:0000256" key="4">
    <source>
        <dbReference type="ARBA" id="ARBA00022691"/>
    </source>
</evidence>
<evidence type="ECO:0000259" key="8">
    <source>
        <dbReference type="Pfam" id="PF00590"/>
    </source>
</evidence>
<feature type="region of interest" description="Disordered" evidence="7">
    <location>
        <begin position="20"/>
        <end position="47"/>
    </location>
</feature>
<evidence type="ECO:0000256" key="2">
    <source>
        <dbReference type="ARBA" id="ARBA00022603"/>
    </source>
</evidence>
<dbReference type="Proteomes" id="UP000239899">
    <property type="component" value="Unassembled WGS sequence"/>
</dbReference>
<dbReference type="CDD" id="cd11642">
    <property type="entry name" value="SUMT"/>
    <property type="match status" value="1"/>
</dbReference>
<evidence type="ECO:0000256" key="7">
    <source>
        <dbReference type="SAM" id="MobiDB-lite"/>
    </source>
</evidence>
<dbReference type="GO" id="GO:0032259">
    <property type="term" value="P:methylation"/>
    <property type="evidence" value="ECO:0007669"/>
    <property type="project" value="UniProtKB-KW"/>
</dbReference>